<organism evidence="1">
    <name type="scientific">Hexamita inflata</name>
    <dbReference type="NCBI Taxonomy" id="28002"/>
    <lineage>
        <taxon>Eukaryota</taxon>
        <taxon>Metamonada</taxon>
        <taxon>Diplomonadida</taxon>
        <taxon>Hexamitidae</taxon>
        <taxon>Hexamitinae</taxon>
        <taxon>Hexamita</taxon>
    </lineage>
</organism>
<protein>
    <submittedName>
        <fullName evidence="1">Uncharacterized protein</fullName>
    </submittedName>
</protein>
<accession>A0AA86R7W3</accession>
<dbReference type="EMBL" id="CATOUU010001050">
    <property type="protein sequence ID" value="CAI9968901.1"/>
    <property type="molecule type" value="Genomic_DNA"/>
</dbReference>
<dbReference type="EMBL" id="CAXDID020000195">
    <property type="protein sequence ID" value="CAL6053202.1"/>
    <property type="molecule type" value="Genomic_DNA"/>
</dbReference>
<evidence type="ECO:0000313" key="1">
    <source>
        <dbReference type="EMBL" id="CAI9968901.1"/>
    </source>
</evidence>
<evidence type="ECO:0000313" key="3">
    <source>
        <dbReference type="Proteomes" id="UP001642409"/>
    </source>
</evidence>
<comment type="caution">
    <text evidence="1">The sequence shown here is derived from an EMBL/GenBank/DDBJ whole genome shotgun (WGS) entry which is preliminary data.</text>
</comment>
<reference evidence="2 3" key="2">
    <citation type="submission" date="2024-07" db="EMBL/GenBank/DDBJ databases">
        <authorList>
            <person name="Akdeniz Z."/>
        </authorList>
    </citation>
    <scope>NUCLEOTIDE SEQUENCE [LARGE SCALE GENOMIC DNA]</scope>
</reference>
<dbReference type="AlphaFoldDB" id="A0AA86R7W3"/>
<reference evidence="1" key="1">
    <citation type="submission" date="2023-06" db="EMBL/GenBank/DDBJ databases">
        <authorList>
            <person name="Kurt Z."/>
        </authorList>
    </citation>
    <scope>NUCLEOTIDE SEQUENCE</scope>
</reference>
<sequence length="574" mass="63151">MIFNNVSAINTTATNIRSDLTTNNANMISLTNGLRTDLTGTQSSVSLLRVDTYNNFTSQQLDISNIFSNLTAINITATVLRNDFSSQTTILTNNANTIRADLTSTQNQLSQLKMDQQANNTDQQNQISVIIANLSAINSTAQSVRNDLITNNANMISITNALRTDQTATQTSVSILRADTYNNFTSQQADISRIFSNISAINSTATILRNDFTSQTASQSATSSVIRADLTITQNALNQLKLDAQTNNSNILSQLTVVFSNLSAINSTATQIRTDLTSLNNNAILLTNTLRTDLNALISSVSALKTEAQNNFSFIVNEVQRINSNLTAINVTAVQTKTDLNTLNTNLDAEVLNRIQGDNLIMTKFSTLDAAAKTNHTDIITKLSANEALIAGLRAESTSNYSFLTFADSAMQGQITSNKNDINTAVNSINLLWAKVNQQETKLQDIKDNTYSRQVIDSNFSQQAQVNRDVVNNMSMKALKKPVCSERFMIMDNNTMKMYYFPFYNVVESRCCASFNGLSVYCYGPGSCRFSYVCQNWDDPTIIENHGAAIQGAMLTYCGEYPCRPDIPQDKECQ</sequence>
<name>A0AA86R7W3_9EUKA</name>
<proteinExistence type="predicted"/>
<keyword evidence="3" id="KW-1185">Reference proteome</keyword>
<dbReference type="Proteomes" id="UP001642409">
    <property type="component" value="Unassembled WGS sequence"/>
</dbReference>
<evidence type="ECO:0000313" key="2">
    <source>
        <dbReference type="EMBL" id="CAL6053202.1"/>
    </source>
</evidence>
<gene>
    <name evidence="2" type="ORF">HINF_LOCUS45222</name>
    <name evidence="1" type="ORF">HINF_LOCUS56546</name>
</gene>